<keyword evidence="2" id="KW-1185">Reference proteome</keyword>
<organism evidence="1 2">
    <name type="scientific">Obba rivulosa</name>
    <dbReference type="NCBI Taxonomy" id="1052685"/>
    <lineage>
        <taxon>Eukaryota</taxon>
        <taxon>Fungi</taxon>
        <taxon>Dikarya</taxon>
        <taxon>Basidiomycota</taxon>
        <taxon>Agaricomycotina</taxon>
        <taxon>Agaricomycetes</taxon>
        <taxon>Polyporales</taxon>
        <taxon>Gelatoporiaceae</taxon>
        <taxon>Obba</taxon>
    </lineage>
</organism>
<evidence type="ECO:0000313" key="1">
    <source>
        <dbReference type="EMBL" id="OCH84005.1"/>
    </source>
</evidence>
<proteinExistence type="predicted"/>
<protein>
    <submittedName>
        <fullName evidence="1">Uncharacterized protein</fullName>
    </submittedName>
</protein>
<sequence>MRGDMADEDQSGAIMWRMLLDRRNVPVDPTSNLDGPVSADVTRALTGLVHHSMSVGKSSFIVVGRRDRMSGDAAFQAVICLLNFVLLQIQSFPATNCRVFQEYALLRGMCNGNQVFNRRGCFGVTVFSCTTTGQIAFRRSLGDYDAPNDCAMSSSGILLQ</sequence>
<accession>A0A8E2AKJ6</accession>
<dbReference type="AlphaFoldDB" id="A0A8E2AKJ6"/>
<evidence type="ECO:0000313" key="2">
    <source>
        <dbReference type="Proteomes" id="UP000250043"/>
    </source>
</evidence>
<dbReference type="Proteomes" id="UP000250043">
    <property type="component" value="Unassembled WGS sequence"/>
</dbReference>
<name>A0A8E2AKJ6_9APHY</name>
<reference evidence="1 2" key="1">
    <citation type="submission" date="2016-07" db="EMBL/GenBank/DDBJ databases">
        <title>Draft genome of the white-rot fungus Obba rivulosa 3A-2.</title>
        <authorList>
            <consortium name="DOE Joint Genome Institute"/>
            <person name="Miettinen O."/>
            <person name="Riley R."/>
            <person name="Acob R."/>
            <person name="Barry K."/>
            <person name="Cullen D."/>
            <person name="De Vries R."/>
            <person name="Hainaut M."/>
            <person name="Hatakka A."/>
            <person name="Henrissat B."/>
            <person name="Hilden K."/>
            <person name="Kuo R."/>
            <person name="Labutti K."/>
            <person name="Lipzen A."/>
            <person name="Makela M.R."/>
            <person name="Sandor L."/>
            <person name="Spatafora J.W."/>
            <person name="Grigoriev I.V."/>
            <person name="Hibbett D.S."/>
        </authorList>
    </citation>
    <scope>NUCLEOTIDE SEQUENCE [LARGE SCALE GENOMIC DNA]</scope>
    <source>
        <strain evidence="1 2">3A-2</strain>
    </source>
</reference>
<gene>
    <name evidence="1" type="ORF">OBBRIDRAFT_868424</name>
</gene>
<dbReference type="EMBL" id="KV722743">
    <property type="protein sequence ID" value="OCH84005.1"/>
    <property type="molecule type" value="Genomic_DNA"/>
</dbReference>